<reference evidence="2" key="3">
    <citation type="journal article" date="2000" name="Genome Res.">
        <title>RIKEN integrated sequence analysis (RISA) system--384-format sequencing pipeline with 384 multicapillary sequencer.</title>
        <authorList>
            <person name="Shibata K."/>
            <person name="Itoh M."/>
            <person name="Aizawa K."/>
            <person name="Nagaoka S."/>
            <person name="Sasaki N."/>
            <person name="Carninci P."/>
            <person name="Konno H."/>
            <person name="Akiyama J."/>
            <person name="Nishi K."/>
            <person name="Kitsunai T."/>
            <person name="Tashiro H."/>
            <person name="Itoh M."/>
            <person name="Sumi N."/>
            <person name="Ishii Y."/>
            <person name="Nakamura S."/>
            <person name="Hazama M."/>
            <person name="Nishine T."/>
            <person name="Harada A."/>
            <person name="Yamamoto R."/>
            <person name="Matsumoto H."/>
            <person name="Sakaguchi S."/>
            <person name="Ikegami T."/>
            <person name="Kashiwagi K."/>
            <person name="Fujiwake S."/>
            <person name="Inoue K."/>
            <person name="Togawa Y."/>
            <person name="Izawa M."/>
            <person name="Ohara E."/>
            <person name="Watahiki M."/>
            <person name="Yoneda Y."/>
            <person name="Ishikawa T."/>
            <person name="Ozawa K."/>
            <person name="Tanaka T."/>
            <person name="Matsuura S."/>
            <person name="Kawai J."/>
            <person name="Okazaki Y."/>
            <person name="Muramatsu M."/>
            <person name="Inoue Y."/>
            <person name="Kira A."/>
            <person name="Hayashizaki Y."/>
        </authorList>
    </citation>
    <scope>NUCLEOTIDE SEQUENCE</scope>
    <source>
        <strain evidence="2">C57BL/6J</strain>
        <tissue evidence="2">Head</tissue>
    </source>
</reference>
<dbReference type="AlphaFoldDB" id="Q8BUB2"/>
<evidence type="ECO:0000313" key="2">
    <source>
        <dbReference type="EMBL" id="BAC39648.1"/>
    </source>
</evidence>
<dbReference type="EMBL" id="AK086317">
    <property type="protein sequence ID" value="BAC39648.1"/>
    <property type="molecule type" value="mRNA"/>
</dbReference>
<reference evidence="2" key="5">
    <citation type="journal article" date="2002" name="Nature">
        <title>Analysis of the mouse transcriptome based on functional annotation of 60,770 full-length cDNAs.</title>
        <authorList>
            <consortium name="The FANTOM Consortium and the RIKEN Genome Exploration Research Group Phase I and II Team"/>
        </authorList>
    </citation>
    <scope>NUCLEOTIDE SEQUENCE</scope>
    <source>
        <strain evidence="2">C57BL/6J</strain>
        <tissue evidence="2">Head</tissue>
    </source>
</reference>
<reference evidence="2" key="8">
    <citation type="journal article" date="2005" name="Science">
        <title>Antisense Transcription in the Mammalian Transcriptome.</title>
        <authorList>
            <consortium name="RIKEN Genome Exploration Research Group and Genome Science Group (Genome Network Project Core Group) and the FANTOM Consortium"/>
        </authorList>
    </citation>
    <scope>NUCLEOTIDE SEQUENCE</scope>
    <source>
        <strain evidence="2">C57BL/6J</strain>
        <tissue evidence="2">Head</tissue>
    </source>
</reference>
<reference evidence="2" key="4">
    <citation type="journal article" date="2001" name="Nature">
        <title>Functional annotation of a full-length mouse cDNA collection.</title>
        <authorList>
            <consortium name="The RIKEN Genome Exploration Research Group Phase II Team and the FANTOM Consortium"/>
        </authorList>
    </citation>
    <scope>NUCLEOTIDE SEQUENCE</scope>
    <source>
        <strain evidence="2">C57BL/6J</strain>
        <tissue evidence="2">Head</tissue>
    </source>
</reference>
<evidence type="ECO:0000256" key="1">
    <source>
        <dbReference type="SAM" id="MobiDB-lite"/>
    </source>
</evidence>
<reference evidence="2" key="6">
    <citation type="submission" date="2002-04" db="EMBL/GenBank/DDBJ databases">
        <authorList>
            <person name="Adachi J."/>
            <person name="Aizawa K."/>
            <person name="Akimura T."/>
            <person name="Arakawa T."/>
            <person name="Bono H."/>
            <person name="Carninci P."/>
            <person name="Fukuda S."/>
            <person name="Furuno M."/>
            <person name="Hanagaki T."/>
            <person name="Hara A."/>
            <person name="Hashizume W."/>
            <person name="Hayashida K."/>
            <person name="Hayatsu N."/>
            <person name="Hiramoto K."/>
            <person name="Hiraoka T."/>
            <person name="Hirozane T."/>
            <person name="Hori F."/>
            <person name="Imotani K."/>
            <person name="Ishii Y."/>
            <person name="Itoh M."/>
            <person name="Kagawa I."/>
            <person name="Kasukawa T."/>
            <person name="Katoh H."/>
            <person name="Kawai J."/>
            <person name="Kojima Y."/>
            <person name="Kondo S."/>
            <person name="Konno H."/>
            <person name="Kouda M."/>
            <person name="Koya S."/>
            <person name="Kurihara C."/>
            <person name="Matsuyama T."/>
            <person name="Miyazaki A."/>
            <person name="Murata M."/>
            <person name="Nakamura M."/>
            <person name="Nishi K."/>
            <person name="Nomura K."/>
            <person name="Numazaki R."/>
            <person name="Ohno M."/>
            <person name="Ohsato N."/>
            <person name="Okazaki Y."/>
            <person name="Saito R."/>
            <person name="Saitoh H."/>
            <person name="Sakai C."/>
            <person name="Sakai K."/>
            <person name="Sakazume N."/>
            <person name="Sano H."/>
            <person name="Sasaki D."/>
            <person name="Shibata K."/>
            <person name="Shinagawa A."/>
            <person name="Shiraki T."/>
            <person name="Sogabe Y."/>
            <person name="Tagami M."/>
            <person name="Tagawa A."/>
            <person name="Takahashi F."/>
            <person name="Takaku-Akahira S."/>
            <person name="Takeda Y."/>
            <person name="Tanaka T."/>
            <person name="Tomaru A."/>
            <person name="Toya T."/>
            <person name="Yasunishi A."/>
            <person name="Muramatsu M."/>
            <person name="Hayashizaki Y."/>
        </authorList>
    </citation>
    <scope>NUCLEOTIDE SEQUENCE</scope>
    <source>
        <strain evidence="2">C57BL/6J</strain>
        <tissue evidence="2">Head</tissue>
    </source>
</reference>
<evidence type="ECO:0000313" key="3">
    <source>
        <dbReference type="MGI" id="MGI:95777"/>
    </source>
</evidence>
<feature type="region of interest" description="Disordered" evidence="1">
    <location>
        <begin position="16"/>
        <end position="39"/>
    </location>
</feature>
<proteinExistence type="evidence at transcript level"/>
<reference evidence="2" key="7">
    <citation type="journal article" date="2005" name="Science">
        <title>The Transcriptional Landscape of the Mammalian Genome.</title>
        <authorList>
            <consortium name="The FANTOM Consortium"/>
            <consortium name="Riken Genome Exploration Research Group and Genome Science Group (Genome Network Project Core Group)"/>
        </authorList>
    </citation>
    <scope>NUCLEOTIDE SEQUENCE</scope>
    <source>
        <strain evidence="2">C57BL/6J</strain>
        <tissue evidence="2">Head</tissue>
    </source>
</reference>
<sequence length="71" mass="8100">MDLLNFSFCHVKRKEDEETEQRQRCGGKQDSSPSQKQQKQVMIINCSGPETSDVTLLAQILLPLKSHLVTR</sequence>
<organism evidence="2">
    <name type="scientific">Mus musculus</name>
    <name type="common">Mouse</name>
    <dbReference type="NCBI Taxonomy" id="10090"/>
    <lineage>
        <taxon>Eukaryota</taxon>
        <taxon>Metazoa</taxon>
        <taxon>Chordata</taxon>
        <taxon>Craniata</taxon>
        <taxon>Vertebrata</taxon>
        <taxon>Euteleostomi</taxon>
        <taxon>Mammalia</taxon>
        <taxon>Eutheria</taxon>
        <taxon>Euarchontoglires</taxon>
        <taxon>Glires</taxon>
        <taxon>Rodentia</taxon>
        <taxon>Myomorpha</taxon>
        <taxon>Muroidea</taxon>
        <taxon>Muridae</taxon>
        <taxon>Murinae</taxon>
        <taxon>Mus</taxon>
        <taxon>Mus</taxon>
    </lineage>
</organism>
<accession>Q8BUB2</accession>
<gene>
    <name evidence="3" type="primary">Gnas</name>
</gene>
<name>Q8BUB2_MOUSE</name>
<dbReference type="AGR" id="MGI:95777"/>
<protein>
    <submittedName>
        <fullName evidence="2">Uncharacterized protein</fullName>
    </submittedName>
</protein>
<dbReference type="MGI" id="MGI:95777">
    <property type="gene designation" value="Gnas"/>
</dbReference>
<reference evidence="2" key="1">
    <citation type="journal article" date="1999" name="Methods Enzymol.">
        <title>High-efficiency full-length cDNA cloning.</title>
        <authorList>
            <person name="Carninci P."/>
            <person name="Hayashizaki Y."/>
        </authorList>
    </citation>
    <scope>NUCLEOTIDE SEQUENCE</scope>
    <source>
        <strain evidence="2">C57BL/6J</strain>
        <tissue evidence="2">Head</tissue>
    </source>
</reference>
<reference evidence="2" key="2">
    <citation type="journal article" date="2000" name="Genome Res.">
        <title>Normalization and subtraction of cap-trapper-selected cDNAs to prepare full-length cDNA libraries for rapid discovery of new genes.</title>
        <authorList>
            <person name="Carninci P."/>
            <person name="Shibata Y."/>
            <person name="Hayatsu N."/>
            <person name="Sugahara Y."/>
            <person name="Shibata K."/>
            <person name="Itoh M."/>
            <person name="Konno H."/>
            <person name="Okazaki Y."/>
            <person name="Muramatsu M."/>
            <person name="Hayashizaki Y."/>
        </authorList>
    </citation>
    <scope>NUCLEOTIDE SEQUENCE</scope>
    <source>
        <strain evidence="2">C57BL/6J</strain>
        <tissue evidence="2">Head</tissue>
    </source>
</reference>
<feature type="compositionally biased region" description="Low complexity" evidence="1">
    <location>
        <begin position="28"/>
        <end position="39"/>
    </location>
</feature>